<dbReference type="AlphaFoldDB" id="A0A212J2V6"/>
<reference evidence="2" key="1">
    <citation type="submission" date="2016-04" db="EMBL/GenBank/DDBJ databases">
        <authorList>
            <person name="Evans L.H."/>
            <person name="Alamgir A."/>
            <person name="Owens N."/>
            <person name="Weber N.D."/>
            <person name="Virtaneva K."/>
            <person name="Barbian K."/>
            <person name="Babar A."/>
            <person name="Rosenke K."/>
        </authorList>
    </citation>
    <scope>NUCLEOTIDE SEQUENCE</scope>
    <source>
        <strain evidence="2">86</strain>
    </source>
</reference>
<evidence type="ECO:0000313" key="2">
    <source>
        <dbReference type="EMBL" id="SBV93505.1"/>
    </source>
</evidence>
<dbReference type="EMBL" id="FLUQ01000001">
    <property type="protein sequence ID" value="SBV93505.1"/>
    <property type="molecule type" value="Genomic_DNA"/>
</dbReference>
<name>A0A212J2V6_9DELT</name>
<organism evidence="2">
    <name type="scientific">uncultured delta proteobacterium</name>
    <dbReference type="NCBI Taxonomy" id="34034"/>
    <lineage>
        <taxon>Bacteria</taxon>
        <taxon>Deltaproteobacteria</taxon>
        <taxon>environmental samples</taxon>
    </lineage>
</organism>
<feature type="compositionally biased region" description="Basic and acidic residues" evidence="1">
    <location>
        <begin position="128"/>
        <end position="142"/>
    </location>
</feature>
<sequence length="142" mass="15749">MSFHKVEVFGHVVYSPDLSYDDLLAREEGIKAMVQTVLEKAGGDFIHFEALGDALRFQCVLTEEREEAFHAICDNLAPAVKNGLDARLLMVDKDLDTLYFYSVTGGKWQEALVGLPPAGYTAPPQAVKLEKPPTDHARSKKK</sequence>
<proteinExistence type="predicted"/>
<accession>A0A212J2V6</accession>
<gene>
    <name evidence="2" type="ORF">KL86DPRO_10543</name>
</gene>
<feature type="region of interest" description="Disordered" evidence="1">
    <location>
        <begin position="121"/>
        <end position="142"/>
    </location>
</feature>
<protein>
    <submittedName>
        <fullName evidence="2">Uncharacterized protein</fullName>
    </submittedName>
</protein>
<evidence type="ECO:0000256" key="1">
    <source>
        <dbReference type="SAM" id="MobiDB-lite"/>
    </source>
</evidence>